<evidence type="ECO:0000256" key="1">
    <source>
        <dbReference type="ARBA" id="ARBA00022729"/>
    </source>
</evidence>
<sequence length="408" mass="43903">MGRGKTGNFWKTAAILLGCALLTGCGNTGEVDDYATNIGYEARGSNGTTQVVQSESGSSATTQTAGIPKEEIKVGVLHLSDPAEGSGYTYTHDLGIQGMQQNLGLSDDQIIRKINVNDSDTQETRQAIQECIDEGCNIIFTTSWGYMETTAEMAEEYPDVYFSHGTGYLSNGKNFNNYFGRIYQARYLSGIVAGMNTSSNKIGYVAAMDSSNSEVTGGIDAFALGIYSVNPDAKVYVRVTNSWYDPEGEKAAAQTLLNLGCDVIAQHCDTVYPQTLAQEKGVYSIGYNSDMSKDAPQSCLCSVIWNWSAYYTAAVQSIIDGSWDGSNYYGGMNENLVGITDLADFCAEGTKEKVEEAKKQILSGENGVFDGVIETNTGETVGKEGTTLDDATITGGINWYFKTVSVVE</sequence>
<feature type="domain" description="ABC transporter substrate-binding protein PnrA-like" evidence="2">
    <location>
        <begin position="74"/>
        <end position="362"/>
    </location>
</feature>
<dbReference type="Pfam" id="PF02608">
    <property type="entry name" value="Bmp"/>
    <property type="match status" value="1"/>
</dbReference>
<reference evidence="3 4" key="1">
    <citation type="submission" date="2020-08" db="EMBL/GenBank/DDBJ databases">
        <authorList>
            <person name="Liu C."/>
            <person name="Sun Q."/>
        </authorList>
    </citation>
    <scope>NUCLEOTIDE SEQUENCE [LARGE SCALE GENOMIC DNA]</scope>
    <source>
        <strain evidence="3 4">NSJ-8</strain>
    </source>
</reference>
<dbReference type="GO" id="GO:0005886">
    <property type="term" value="C:plasma membrane"/>
    <property type="evidence" value="ECO:0007669"/>
    <property type="project" value="InterPro"/>
</dbReference>
<dbReference type="RefSeq" id="WP_249326620.1">
    <property type="nucleotide sequence ID" value="NZ_CP060633.1"/>
</dbReference>
<dbReference type="PROSITE" id="PS51257">
    <property type="entry name" value="PROKAR_LIPOPROTEIN"/>
    <property type="match status" value="1"/>
</dbReference>
<dbReference type="AlphaFoldDB" id="A0A7G9FXR6"/>
<dbReference type="PANTHER" id="PTHR43208">
    <property type="entry name" value="ABC TRANSPORTER SUBSTRATE-BINDING PROTEIN"/>
    <property type="match status" value="1"/>
</dbReference>
<dbReference type="Proteomes" id="UP000515981">
    <property type="component" value="Chromosome"/>
</dbReference>
<dbReference type="PANTHER" id="PTHR43208:SF1">
    <property type="entry name" value="ABC TRANSPORTER SUBSTRATE-BINDING PROTEIN"/>
    <property type="match status" value="1"/>
</dbReference>
<dbReference type="InterPro" id="IPR003760">
    <property type="entry name" value="PnrA-like"/>
</dbReference>
<proteinExistence type="predicted"/>
<dbReference type="KEGG" id="ssun:H9Q77_04280"/>
<organism evidence="3 4">
    <name type="scientific">Simiaoa sunii</name>
    <dbReference type="NCBI Taxonomy" id="2763672"/>
    <lineage>
        <taxon>Bacteria</taxon>
        <taxon>Bacillati</taxon>
        <taxon>Bacillota</taxon>
        <taxon>Clostridia</taxon>
        <taxon>Lachnospirales</taxon>
        <taxon>Lachnospiraceae</taxon>
        <taxon>Simiaoa</taxon>
    </lineage>
</organism>
<evidence type="ECO:0000259" key="2">
    <source>
        <dbReference type="Pfam" id="PF02608"/>
    </source>
</evidence>
<gene>
    <name evidence="3" type="ORF">H9Q77_04280</name>
</gene>
<keyword evidence="1" id="KW-0732">Signal</keyword>
<evidence type="ECO:0000313" key="4">
    <source>
        <dbReference type="Proteomes" id="UP000515981"/>
    </source>
</evidence>
<dbReference type="EMBL" id="CP060633">
    <property type="protein sequence ID" value="QNM03348.1"/>
    <property type="molecule type" value="Genomic_DNA"/>
</dbReference>
<keyword evidence="4" id="KW-1185">Reference proteome</keyword>
<accession>A0A7G9FXR6</accession>
<evidence type="ECO:0000313" key="3">
    <source>
        <dbReference type="EMBL" id="QNM03348.1"/>
    </source>
</evidence>
<dbReference type="Gene3D" id="3.40.50.2300">
    <property type="match status" value="2"/>
</dbReference>
<name>A0A7G9FXR6_9FIRM</name>
<protein>
    <submittedName>
        <fullName evidence="3">BMP family ABC transporter substrate-binding protein</fullName>
    </submittedName>
</protein>
<dbReference type="CDD" id="cd19963">
    <property type="entry name" value="PBP1_BMP-like"/>
    <property type="match status" value="1"/>
</dbReference>
<dbReference type="InterPro" id="IPR052910">
    <property type="entry name" value="ABC-Purine-Binding"/>
</dbReference>